<dbReference type="GO" id="GO:0004843">
    <property type="term" value="F:cysteine-type deubiquitinase activity"/>
    <property type="evidence" value="ECO:0007669"/>
    <property type="project" value="UniProtKB-EC"/>
</dbReference>
<gene>
    <name evidence="10" type="ORF">NLU13_9293</name>
</gene>
<accession>A0AA39G9V6</accession>
<dbReference type="PANTHER" id="PTHR24006:SF722">
    <property type="entry name" value="UBIQUITIN CARBOXYL-TERMINAL HYDROLASE 48"/>
    <property type="match status" value="1"/>
</dbReference>
<evidence type="ECO:0000256" key="1">
    <source>
        <dbReference type="ARBA" id="ARBA00000707"/>
    </source>
</evidence>
<feature type="domain" description="USP" evidence="9">
    <location>
        <begin position="130"/>
        <end position="603"/>
    </location>
</feature>
<feature type="region of interest" description="Disordered" evidence="8">
    <location>
        <begin position="772"/>
        <end position="833"/>
    </location>
</feature>
<evidence type="ECO:0000256" key="5">
    <source>
        <dbReference type="ARBA" id="ARBA00022786"/>
    </source>
</evidence>
<evidence type="ECO:0000256" key="8">
    <source>
        <dbReference type="SAM" id="MobiDB-lite"/>
    </source>
</evidence>
<evidence type="ECO:0000313" key="10">
    <source>
        <dbReference type="EMBL" id="KAK0383380.1"/>
    </source>
</evidence>
<keyword evidence="7" id="KW-0788">Thiol protease</keyword>
<dbReference type="InterPro" id="IPR001394">
    <property type="entry name" value="Peptidase_C19_UCH"/>
</dbReference>
<evidence type="ECO:0000259" key="9">
    <source>
        <dbReference type="PROSITE" id="PS50235"/>
    </source>
</evidence>
<name>A0AA39G9V6_SARSR</name>
<comment type="caution">
    <text evidence="10">The sequence shown here is derived from an EMBL/GenBank/DDBJ whole genome shotgun (WGS) entry which is preliminary data.</text>
</comment>
<organism evidence="10 11">
    <name type="scientific">Sarocladium strictum</name>
    <name type="common">Black bundle disease fungus</name>
    <name type="synonym">Acremonium strictum</name>
    <dbReference type="NCBI Taxonomy" id="5046"/>
    <lineage>
        <taxon>Eukaryota</taxon>
        <taxon>Fungi</taxon>
        <taxon>Dikarya</taxon>
        <taxon>Ascomycota</taxon>
        <taxon>Pezizomycotina</taxon>
        <taxon>Sordariomycetes</taxon>
        <taxon>Hypocreomycetidae</taxon>
        <taxon>Hypocreales</taxon>
        <taxon>Sarocladiaceae</taxon>
        <taxon>Sarocladium</taxon>
    </lineage>
</organism>
<keyword evidence="6" id="KW-0378">Hydrolase</keyword>
<feature type="region of interest" description="Disordered" evidence="8">
    <location>
        <begin position="682"/>
        <end position="708"/>
    </location>
</feature>
<dbReference type="Gene3D" id="3.90.70.10">
    <property type="entry name" value="Cysteine proteinases"/>
    <property type="match status" value="2"/>
</dbReference>
<feature type="compositionally biased region" description="Polar residues" evidence="8">
    <location>
        <begin position="692"/>
        <end position="708"/>
    </location>
</feature>
<evidence type="ECO:0000256" key="6">
    <source>
        <dbReference type="ARBA" id="ARBA00022801"/>
    </source>
</evidence>
<dbReference type="PANTHER" id="PTHR24006">
    <property type="entry name" value="UBIQUITIN CARBOXYL-TERMINAL HYDROLASE"/>
    <property type="match status" value="1"/>
</dbReference>
<keyword evidence="11" id="KW-1185">Reference proteome</keyword>
<dbReference type="GO" id="GO:0005829">
    <property type="term" value="C:cytosol"/>
    <property type="evidence" value="ECO:0007669"/>
    <property type="project" value="TreeGrafter"/>
</dbReference>
<keyword evidence="4" id="KW-0645">Protease</keyword>
<evidence type="ECO:0000256" key="3">
    <source>
        <dbReference type="ARBA" id="ARBA00012759"/>
    </source>
</evidence>
<reference evidence="10" key="1">
    <citation type="submission" date="2022-10" db="EMBL/GenBank/DDBJ databases">
        <title>Determination and structural analysis of whole genome sequence of Sarocladium strictum F4-1.</title>
        <authorList>
            <person name="Hu L."/>
            <person name="Jiang Y."/>
        </authorList>
    </citation>
    <scope>NUCLEOTIDE SEQUENCE</scope>
    <source>
        <strain evidence="10">F4-1</strain>
    </source>
</reference>
<dbReference type="InterPro" id="IPR050164">
    <property type="entry name" value="Peptidase_C19"/>
</dbReference>
<feature type="compositionally biased region" description="Basic and acidic residues" evidence="8">
    <location>
        <begin position="788"/>
        <end position="802"/>
    </location>
</feature>
<evidence type="ECO:0000313" key="11">
    <source>
        <dbReference type="Proteomes" id="UP001175261"/>
    </source>
</evidence>
<dbReference type="GO" id="GO:0016579">
    <property type="term" value="P:protein deubiquitination"/>
    <property type="evidence" value="ECO:0007669"/>
    <property type="project" value="InterPro"/>
</dbReference>
<proteinExistence type="inferred from homology"/>
<protein>
    <recommendedName>
        <fullName evidence="3">ubiquitinyl hydrolase 1</fullName>
        <ecNumber evidence="3">3.4.19.12</ecNumber>
    </recommendedName>
</protein>
<evidence type="ECO:0000256" key="7">
    <source>
        <dbReference type="ARBA" id="ARBA00022807"/>
    </source>
</evidence>
<dbReference type="AlphaFoldDB" id="A0AA39G9V6"/>
<evidence type="ECO:0000256" key="2">
    <source>
        <dbReference type="ARBA" id="ARBA00009085"/>
    </source>
</evidence>
<comment type="catalytic activity">
    <reaction evidence="1">
        <text>Thiol-dependent hydrolysis of ester, thioester, amide, peptide and isopeptide bonds formed by the C-terminal Gly of ubiquitin (a 76-residue protein attached to proteins as an intracellular targeting signal).</text>
        <dbReference type="EC" id="3.4.19.12"/>
    </reaction>
</comment>
<dbReference type="PROSITE" id="PS50235">
    <property type="entry name" value="USP_3"/>
    <property type="match status" value="1"/>
</dbReference>
<dbReference type="Pfam" id="PF00443">
    <property type="entry name" value="UCH"/>
    <property type="match status" value="1"/>
</dbReference>
<dbReference type="Proteomes" id="UP001175261">
    <property type="component" value="Unassembled WGS sequence"/>
</dbReference>
<sequence length="833" mass="93386">MLSRRFLTIRDKGDKSHAHHRSKSMPPTDDKRPFASDALRSIFKRDTGKQPANDASDVSRGQEKEAIQIYQVQHRLKELHIVDVSDDHIRDILATNLASGSATRAADFIDMEQKASAGILVNYDPSVHLLGAVNRHAVTCYLDALLFSMFVRLDSFECMLKNDFPPEDPKQKLVQLLRVWVNMLRSGKLIETDLTRRIQDAIADCGWEGARLTEQQDTSEAFAFLTETLQLPLLPLQVDLFHHGKRDESDSKIVHERLLNLAVPEDSEGKGIKLEDCLEEYFNTRVDVLRDSEVAKKSLVGEALTPVTPTAAHPYTTQLVGSEAGEGSVMMSASPVDITPVTLPEASTSADQKSHLTREHLLRERALSQPVTYASTSEFQERPSIRHRSASVIQRVVLDEEGRPTPTDPDGTTIMQRARRAGSTVVKAVTIPAWQFFRLIPWHAVTSNEPQNDSEVAINFDQRPVVGICLKRYGMDSQGRPIRRNTFIDIPDSLRLPRFMLAEDDTKIEEEVNAFSDYKLVLQSVICHRGESLQSGHYYAFARVAPKRLTDNRRHDFDPPPDYEEAQWVKFDDLIEEARVSYVNDIKQAFKENMPYLLFYQIVPMVEMAPPLTQGTGPEPPSYNETRLSLDLSRRAKAFSPSARASLDVDRSSRKSFEAGGFSYTNSLAPESRRQSIGFSDSTAATPAITPDGNSPMISPSDEITPSRLSRAASRFTMGRASRPSSQSGDNRMSLTMSRLSGLMRASKEPLNEPPKLDIAGSVASIVESQAETREGLVEARPSYSKGEGSRKEHKEGRESKEFRHKRGKSKEKQPKERKVKAVSQPERECLVM</sequence>
<comment type="similarity">
    <text evidence="2">Belongs to the peptidase C19 family.</text>
</comment>
<dbReference type="InterPro" id="IPR028889">
    <property type="entry name" value="USP"/>
</dbReference>
<evidence type="ECO:0000256" key="4">
    <source>
        <dbReference type="ARBA" id="ARBA00022670"/>
    </source>
</evidence>
<dbReference type="GO" id="GO:0005634">
    <property type="term" value="C:nucleus"/>
    <property type="evidence" value="ECO:0007669"/>
    <property type="project" value="UniProtKB-SubCell"/>
</dbReference>
<dbReference type="SUPFAM" id="SSF54001">
    <property type="entry name" value="Cysteine proteinases"/>
    <property type="match status" value="1"/>
</dbReference>
<dbReference type="EC" id="3.4.19.12" evidence="3"/>
<feature type="region of interest" description="Disordered" evidence="8">
    <location>
        <begin position="1"/>
        <end position="36"/>
    </location>
</feature>
<dbReference type="EMBL" id="JAPDFR010000009">
    <property type="protein sequence ID" value="KAK0383380.1"/>
    <property type="molecule type" value="Genomic_DNA"/>
</dbReference>
<keyword evidence="5" id="KW-0833">Ubl conjugation pathway</keyword>
<dbReference type="GO" id="GO:0006508">
    <property type="term" value="P:proteolysis"/>
    <property type="evidence" value="ECO:0007669"/>
    <property type="project" value="UniProtKB-KW"/>
</dbReference>
<dbReference type="InterPro" id="IPR038765">
    <property type="entry name" value="Papain-like_cys_pep_sf"/>
</dbReference>